<dbReference type="STRING" id="233412.HD_1065"/>
<evidence type="ECO:0000313" key="2">
    <source>
        <dbReference type="Proteomes" id="UP000001022"/>
    </source>
</evidence>
<dbReference type="Proteomes" id="UP000001022">
    <property type="component" value="Chromosome"/>
</dbReference>
<name>Q7VMC1_HAEDU</name>
<keyword evidence="2" id="KW-1185">Reference proteome</keyword>
<gene>
    <name evidence="1" type="ordered locus">HD_1065</name>
</gene>
<dbReference type="EMBL" id="AE017143">
    <property type="protein sequence ID" value="AAP95936.1"/>
    <property type="molecule type" value="Genomic_DNA"/>
</dbReference>
<dbReference type="KEGG" id="hdu:HD_1065"/>
<proteinExistence type="predicted"/>
<sequence length="34" mass="4223">MPFSLFIKQKMTFYYQKSTFSRSLKKNDKIQFIK</sequence>
<dbReference type="HOGENOM" id="CLU_3374020_0_0_6"/>
<accession>Q7VMC1</accession>
<dbReference type="AlphaFoldDB" id="Q7VMC1"/>
<evidence type="ECO:0000313" key="1">
    <source>
        <dbReference type="EMBL" id="AAP95936.1"/>
    </source>
</evidence>
<organism evidence="1 2">
    <name type="scientific">Haemophilus ducreyi (strain 35000HP / ATCC 700724)</name>
    <dbReference type="NCBI Taxonomy" id="233412"/>
    <lineage>
        <taxon>Bacteria</taxon>
        <taxon>Pseudomonadati</taxon>
        <taxon>Pseudomonadota</taxon>
        <taxon>Gammaproteobacteria</taxon>
        <taxon>Pasteurellales</taxon>
        <taxon>Pasteurellaceae</taxon>
        <taxon>Haemophilus</taxon>
    </lineage>
</organism>
<reference evidence="2" key="1">
    <citation type="submission" date="2003-06" db="EMBL/GenBank/DDBJ databases">
        <title>The complete genome sequence of Haemophilus ducreyi.</title>
        <authorList>
            <person name="Munson R.S. Jr."/>
            <person name="Ray W.C."/>
            <person name="Mahairas G."/>
            <person name="Sabo P."/>
            <person name="Mungur R."/>
            <person name="Johnson L."/>
            <person name="Nguyen D."/>
            <person name="Wang J."/>
            <person name="Forst C."/>
            <person name="Hood L."/>
        </authorList>
    </citation>
    <scope>NUCLEOTIDE SEQUENCE [LARGE SCALE GENOMIC DNA]</scope>
    <source>
        <strain evidence="2">35000HP / ATCC 700724</strain>
    </source>
</reference>
<protein>
    <submittedName>
        <fullName evidence="1">Uncharacterized protein</fullName>
    </submittedName>
</protein>